<evidence type="ECO:0000259" key="7">
    <source>
        <dbReference type="PROSITE" id="PS51918"/>
    </source>
</evidence>
<evidence type="ECO:0000256" key="2">
    <source>
        <dbReference type="ARBA" id="ARBA00022485"/>
    </source>
</evidence>
<dbReference type="Pfam" id="PF04055">
    <property type="entry name" value="Radical_SAM"/>
    <property type="match status" value="1"/>
</dbReference>
<gene>
    <name evidence="8" type="ORF">dnm_072630</name>
</gene>
<keyword evidence="3" id="KW-0949">S-adenosyl-L-methionine</keyword>
<dbReference type="GO" id="GO:0051539">
    <property type="term" value="F:4 iron, 4 sulfur cluster binding"/>
    <property type="evidence" value="ECO:0007669"/>
    <property type="project" value="UniProtKB-KW"/>
</dbReference>
<dbReference type="InterPro" id="IPR058240">
    <property type="entry name" value="rSAM_sf"/>
</dbReference>
<dbReference type="PANTHER" id="PTHR11135:SF1">
    <property type="entry name" value="PROTEIN YHCC"/>
    <property type="match status" value="1"/>
</dbReference>
<dbReference type="Pfam" id="PF16199">
    <property type="entry name" value="Radical_SAM_C"/>
    <property type="match status" value="1"/>
</dbReference>
<dbReference type="Proteomes" id="UP000663722">
    <property type="component" value="Chromosome"/>
</dbReference>
<keyword evidence="9" id="KW-1185">Reference proteome</keyword>
<dbReference type="InterPro" id="IPR005911">
    <property type="entry name" value="YhcC-like"/>
</dbReference>
<sequence>MKKRFNDLNTHLRSIFGCRVQKITVDAGLSCPNRDGTLSTGGCIYCNARGSGTGAYAKGLSITEQILQGKKALARRYKAKKFIAYFQSFSNTYAPFETLRSLYEEALAIDGIVGLSIGTRPDCVDEPILDLLRDYAKNYLIWMEYGLQSAHDKTLRFINRGHDLRCFKNAVNATKNRGIKICAHVILGLPGEQRKHMLETAKTIAQAGIHGIKLHLLYVIKGTKLEKLYQQGAYTCLEQHEYADLICDVLEYLPPEMVIQRLTGDPHPEELVAPMWSLKKSETLTLIKDTLEKRDSYQGKKYESPVS</sequence>
<keyword evidence="4" id="KW-0479">Metal-binding</keyword>
<dbReference type="NCBIfam" id="TIGR01212">
    <property type="entry name" value="TIGR01212 family radical SAM protein"/>
    <property type="match status" value="1"/>
</dbReference>
<dbReference type="GO" id="GO:0003824">
    <property type="term" value="F:catalytic activity"/>
    <property type="evidence" value="ECO:0007669"/>
    <property type="project" value="InterPro"/>
</dbReference>
<dbReference type="Gene3D" id="3.80.30.20">
    <property type="entry name" value="tm_1862 like domain"/>
    <property type="match status" value="1"/>
</dbReference>
<evidence type="ECO:0000256" key="6">
    <source>
        <dbReference type="ARBA" id="ARBA00023014"/>
    </source>
</evidence>
<accession>A0A975GSL0</accession>
<keyword evidence="2" id="KW-0004">4Fe-4S</keyword>
<evidence type="ECO:0000256" key="3">
    <source>
        <dbReference type="ARBA" id="ARBA00022691"/>
    </source>
</evidence>
<dbReference type="InterPro" id="IPR023404">
    <property type="entry name" value="rSAM_horseshoe"/>
</dbReference>
<proteinExistence type="predicted"/>
<dbReference type="InterPro" id="IPR006638">
    <property type="entry name" value="Elp3/MiaA/NifB-like_rSAM"/>
</dbReference>
<evidence type="ECO:0000313" key="8">
    <source>
        <dbReference type="EMBL" id="QTA91198.1"/>
    </source>
</evidence>
<keyword evidence="6" id="KW-0411">Iron-sulfur</keyword>
<organism evidence="8 9">
    <name type="scientific">Desulfonema magnum</name>
    <dbReference type="NCBI Taxonomy" id="45655"/>
    <lineage>
        <taxon>Bacteria</taxon>
        <taxon>Pseudomonadati</taxon>
        <taxon>Thermodesulfobacteriota</taxon>
        <taxon>Desulfobacteria</taxon>
        <taxon>Desulfobacterales</taxon>
        <taxon>Desulfococcaceae</taxon>
        <taxon>Desulfonema</taxon>
    </lineage>
</organism>
<dbReference type="EMBL" id="CP061800">
    <property type="protein sequence ID" value="QTA91198.1"/>
    <property type="molecule type" value="Genomic_DNA"/>
</dbReference>
<name>A0A975GSL0_9BACT</name>
<feature type="domain" description="Radical SAM core" evidence="7">
    <location>
        <begin position="13"/>
        <end position="256"/>
    </location>
</feature>
<dbReference type="InterPro" id="IPR032432">
    <property type="entry name" value="Radical_SAM_C"/>
</dbReference>
<dbReference type="PROSITE" id="PS51918">
    <property type="entry name" value="RADICAL_SAM"/>
    <property type="match status" value="1"/>
</dbReference>
<comment type="cofactor">
    <cofactor evidence="1">
        <name>[4Fe-4S] cluster</name>
        <dbReference type="ChEBI" id="CHEBI:49883"/>
    </cofactor>
</comment>
<evidence type="ECO:0000256" key="4">
    <source>
        <dbReference type="ARBA" id="ARBA00022723"/>
    </source>
</evidence>
<dbReference type="AlphaFoldDB" id="A0A975GSL0"/>
<dbReference type="GO" id="GO:0046872">
    <property type="term" value="F:metal ion binding"/>
    <property type="evidence" value="ECO:0007669"/>
    <property type="project" value="UniProtKB-KW"/>
</dbReference>
<dbReference type="SMART" id="SM00729">
    <property type="entry name" value="Elp3"/>
    <property type="match status" value="1"/>
</dbReference>
<dbReference type="SFLD" id="SFLDG01086">
    <property type="entry name" value="elongater_protein-like"/>
    <property type="match status" value="1"/>
</dbReference>
<reference evidence="8" key="1">
    <citation type="journal article" date="2021" name="Microb. Physiol.">
        <title>Proteogenomic Insights into the Physiology of Marine, Sulfate-Reducing, Filamentous Desulfonema limicola and Desulfonema magnum.</title>
        <authorList>
            <person name="Schnaars V."/>
            <person name="Wohlbrand L."/>
            <person name="Scheve S."/>
            <person name="Hinrichs C."/>
            <person name="Reinhardt R."/>
            <person name="Rabus R."/>
        </authorList>
    </citation>
    <scope>NUCLEOTIDE SEQUENCE</scope>
    <source>
        <strain evidence="8">4be13</strain>
    </source>
</reference>
<dbReference type="InterPro" id="IPR007197">
    <property type="entry name" value="rSAM"/>
</dbReference>
<evidence type="ECO:0000313" key="9">
    <source>
        <dbReference type="Proteomes" id="UP000663722"/>
    </source>
</evidence>
<dbReference type="KEGG" id="dmm:dnm_072630"/>
<evidence type="ECO:0000256" key="1">
    <source>
        <dbReference type="ARBA" id="ARBA00001966"/>
    </source>
</evidence>
<dbReference type="InterPro" id="IPR039661">
    <property type="entry name" value="ELP3"/>
</dbReference>
<keyword evidence="5" id="KW-0408">Iron</keyword>
<dbReference type="PANTHER" id="PTHR11135">
    <property type="entry name" value="HISTONE ACETYLTRANSFERASE-RELATED"/>
    <property type="match status" value="1"/>
</dbReference>
<dbReference type="SFLD" id="SFLDS00029">
    <property type="entry name" value="Radical_SAM"/>
    <property type="match status" value="1"/>
</dbReference>
<protein>
    <submittedName>
        <fullName evidence="8">Radical SAM protein, YhcC-like</fullName>
    </submittedName>
</protein>
<dbReference type="SFLD" id="SFLDG01091">
    <property type="entry name" value="uncharacterized_CHP01210-like"/>
    <property type="match status" value="1"/>
</dbReference>
<dbReference type="SUPFAM" id="SSF102114">
    <property type="entry name" value="Radical SAM enzymes"/>
    <property type="match status" value="1"/>
</dbReference>
<evidence type="ECO:0000256" key="5">
    <source>
        <dbReference type="ARBA" id="ARBA00023004"/>
    </source>
</evidence>
<dbReference type="RefSeq" id="WP_207679073.1">
    <property type="nucleotide sequence ID" value="NZ_CP061800.1"/>
</dbReference>